<evidence type="ECO:0000256" key="1">
    <source>
        <dbReference type="ARBA" id="ARBA00004117"/>
    </source>
</evidence>
<keyword evidence="9 11" id="KW-0975">Bacterial flagellum</keyword>
<keyword evidence="15" id="KW-0969">Cilium</keyword>
<feature type="domain" description="Flagellar motor switch protein FliG C-terminal" evidence="12">
    <location>
        <begin position="217"/>
        <end position="323"/>
    </location>
</feature>
<keyword evidence="16" id="KW-1185">Reference proteome</keyword>
<name>A0ABT1LJ64_9HYPH</name>
<evidence type="ECO:0000256" key="10">
    <source>
        <dbReference type="ARBA" id="ARBA00025598"/>
    </source>
</evidence>
<evidence type="ECO:0000256" key="8">
    <source>
        <dbReference type="ARBA" id="ARBA00023136"/>
    </source>
</evidence>
<evidence type="ECO:0000313" key="16">
    <source>
        <dbReference type="Proteomes" id="UP001205890"/>
    </source>
</evidence>
<protein>
    <recommendedName>
        <fullName evidence="4 11">Flagellar motor switch protein FliG</fullName>
    </recommendedName>
</protein>
<accession>A0ABT1LJ64</accession>
<evidence type="ECO:0000256" key="9">
    <source>
        <dbReference type="ARBA" id="ARBA00023143"/>
    </source>
</evidence>
<dbReference type="InterPro" id="IPR028263">
    <property type="entry name" value="FliG_N"/>
</dbReference>
<keyword evidence="8 11" id="KW-0472">Membrane</keyword>
<evidence type="ECO:0000256" key="3">
    <source>
        <dbReference type="ARBA" id="ARBA00010299"/>
    </source>
</evidence>
<dbReference type="SUPFAM" id="SSF48029">
    <property type="entry name" value="FliG"/>
    <property type="match status" value="2"/>
</dbReference>
<dbReference type="InterPro" id="IPR023087">
    <property type="entry name" value="Flg_Motor_Flig_C"/>
</dbReference>
<dbReference type="PIRSF" id="PIRSF003161">
    <property type="entry name" value="FliG"/>
    <property type="match status" value="1"/>
</dbReference>
<dbReference type="PANTHER" id="PTHR30534">
    <property type="entry name" value="FLAGELLAR MOTOR SWITCH PROTEIN FLIG"/>
    <property type="match status" value="1"/>
</dbReference>
<dbReference type="EMBL" id="JANCLU010000030">
    <property type="protein sequence ID" value="MCP8940943.1"/>
    <property type="molecule type" value="Genomic_DNA"/>
</dbReference>
<dbReference type="Pfam" id="PF14841">
    <property type="entry name" value="FliG_M"/>
    <property type="match status" value="1"/>
</dbReference>
<keyword evidence="6 11" id="KW-0145">Chemotaxis</keyword>
<comment type="subcellular location">
    <subcellularLocation>
        <location evidence="1 11">Bacterial flagellum basal body</location>
    </subcellularLocation>
    <subcellularLocation>
        <location evidence="11">Cell inner membrane</location>
        <topology evidence="11">Peripheral membrane protein</topology>
        <orientation evidence="11">Cytoplasmic side</orientation>
    </subcellularLocation>
    <subcellularLocation>
        <location evidence="2">Cell membrane</location>
        <topology evidence="2">Peripheral membrane protein</topology>
        <orientation evidence="2">Cytoplasmic side</orientation>
    </subcellularLocation>
</comment>
<comment type="similarity">
    <text evidence="3 11">Belongs to the FliG family.</text>
</comment>
<keyword evidence="7 11" id="KW-0283">Flagellar rotation</keyword>
<evidence type="ECO:0000256" key="7">
    <source>
        <dbReference type="ARBA" id="ARBA00022779"/>
    </source>
</evidence>
<keyword evidence="5 11" id="KW-1003">Cell membrane</keyword>
<evidence type="ECO:0000256" key="6">
    <source>
        <dbReference type="ARBA" id="ARBA00022500"/>
    </source>
</evidence>
<comment type="caution">
    <text evidence="15">The sequence shown here is derived from an EMBL/GenBank/DDBJ whole genome shotgun (WGS) entry which is preliminary data.</text>
</comment>
<gene>
    <name evidence="15" type="ORF">NK718_20650</name>
</gene>
<dbReference type="PRINTS" id="PR00954">
    <property type="entry name" value="FLGMOTORFLIG"/>
</dbReference>
<evidence type="ECO:0000259" key="12">
    <source>
        <dbReference type="Pfam" id="PF01706"/>
    </source>
</evidence>
<reference evidence="15 16" key="1">
    <citation type="submission" date="2022-07" db="EMBL/GenBank/DDBJ databases">
        <authorList>
            <person name="Li W.-J."/>
            <person name="Deng Q.-Q."/>
        </authorList>
    </citation>
    <scope>NUCLEOTIDE SEQUENCE [LARGE SCALE GENOMIC DNA]</scope>
    <source>
        <strain evidence="15 16">SYSU M60028</strain>
    </source>
</reference>
<evidence type="ECO:0000256" key="4">
    <source>
        <dbReference type="ARBA" id="ARBA00021870"/>
    </source>
</evidence>
<feature type="domain" description="Flagellar motor switch protein FliG N-terminal" evidence="14">
    <location>
        <begin position="7"/>
        <end position="107"/>
    </location>
</feature>
<dbReference type="Gene3D" id="1.10.220.30">
    <property type="match status" value="3"/>
</dbReference>
<keyword evidence="11" id="KW-0997">Cell inner membrane</keyword>
<comment type="function">
    <text evidence="10 11">FliG is one of three proteins (FliG, FliN, FliM) that forms the rotor-mounted switch complex (C ring), located at the base of the basal body. This complex interacts with the CheY and CheZ chemotaxis proteins, in addition to contacting components of the motor that determine the direction of flagellar rotation.</text>
</comment>
<dbReference type="Pfam" id="PF14842">
    <property type="entry name" value="FliG_N"/>
    <property type="match status" value="1"/>
</dbReference>
<dbReference type="InterPro" id="IPR032779">
    <property type="entry name" value="FliG_M"/>
</dbReference>
<evidence type="ECO:0000259" key="13">
    <source>
        <dbReference type="Pfam" id="PF14841"/>
    </source>
</evidence>
<dbReference type="PANTHER" id="PTHR30534:SF0">
    <property type="entry name" value="FLAGELLAR MOTOR SWITCH PROTEIN FLIG"/>
    <property type="match status" value="1"/>
</dbReference>
<evidence type="ECO:0000256" key="11">
    <source>
        <dbReference type="PIRNR" id="PIRNR003161"/>
    </source>
</evidence>
<dbReference type="Pfam" id="PF01706">
    <property type="entry name" value="FliG_C"/>
    <property type="match status" value="1"/>
</dbReference>
<feature type="domain" description="Flagellar motor switch protein FliG middle" evidence="13">
    <location>
        <begin position="116"/>
        <end position="186"/>
    </location>
</feature>
<proteinExistence type="inferred from homology"/>
<dbReference type="InterPro" id="IPR011002">
    <property type="entry name" value="FliG_a-hlx"/>
</dbReference>
<dbReference type="Proteomes" id="UP001205890">
    <property type="component" value="Unassembled WGS sequence"/>
</dbReference>
<dbReference type="InterPro" id="IPR000090">
    <property type="entry name" value="Flg_Motor_Flig"/>
</dbReference>
<keyword evidence="15" id="KW-0282">Flagellum</keyword>
<evidence type="ECO:0000256" key="2">
    <source>
        <dbReference type="ARBA" id="ARBA00004413"/>
    </source>
</evidence>
<keyword evidence="15" id="KW-0966">Cell projection</keyword>
<sequence length="335" mass="37103">MSQLKRMSGPERAATLLLTLGHEKGKEVWEQLDDDEIRIVSEAMARLGSVDPATVEDLLTDFSSRVGSAAVMGDYERTERLLLQLMPKDRAELIMEEIRGPAGRDIWQKLSNVPDQTLATYLKNEHPQTAAVILTKLDESQAARVLANLPDAVAVEVVHRVLVLGTIPREVLQRLEQTLRSDFVSALATRVKHDSFEKVARIFNQFDSGTEARVMNAMHQADAEAAARIRSLMFVFDDLAKLSRQDLQLVVRAVKSQDLALALKGAAAPVKEAVLGTMSERARAMLLDEISMLGPQRLRDVDKAQQTVIAMAEAMADDGRIILRKTEDDDAVLVE</sequence>
<evidence type="ECO:0000313" key="15">
    <source>
        <dbReference type="EMBL" id="MCP8940943.1"/>
    </source>
</evidence>
<evidence type="ECO:0000259" key="14">
    <source>
        <dbReference type="Pfam" id="PF14842"/>
    </source>
</evidence>
<organism evidence="15 16">
    <name type="scientific">Alsobacter ponti</name>
    <dbReference type="NCBI Taxonomy" id="2962936"/>
    <lineage>
        <taxon>Bacteria</taxon>
        <taxon>Pseudomonadati</taxon>
        <taxon>Pseudomonadota</taxon>
        <taxon>Alphaproteobacteria</taxon>
        <taxon>Hyphomicrobiales</taxon>
        <taxon>Alsobacteraceae</taxon>
        <taxon>Alsobacter</taxon>
    </lineage>
</organism>
<dbReference type="RefSeq" id="WP_254746258.1">
    <property type="nucleotide sequence ID" value="NZ_JANCLU010000030.1"/>
</dbReference>
<evidence type="ECO:0000256" key="5">
    <source>
        <dbReference type="ARBA" id="ARBA00022475"/>
    </source>
</evidence>